<evidence type="ECO:0000259" key="2">
    <source>
        <dbReference type="PROSITE" id="PS50234"/>
    </source>
</evidence>
<dbReference type="AlphaFoldDB" id="A0A0T9P6F1"/>
<keyword evidence="1" id="KW-0472">Membrane</keyword>
<protein>
    <submittedName>
        <fullName evidence="3 4">Tight adherance operon protein</fullName>
    </submittedName>
</protein>
<evidence type="ECO:0000313" key="5">
    <source>
        <dbReference type="Proteomes" id="UP000044625"/>
    </source>
</evidence>
<gene>
    <name evidence="3" type="ORF">ERS008529_01303</name>
    <name evidence="4" type="ORF">ERS137968_02696</name>
</gene>
<dbReference type="EMBL" id="CQAZ01000009">
    <property type="protein sequence ID" value="CNH46380.1"/>
    <property type="molecule type" value="Genomic_DNA"/>
</dbReference>
<dbReference type="Proteomes" id="UP000045840">
    <property type="component" value="Unassembled WGS sequence"/>
</dbReference>
<dbReference type="InterPro" id="IPR002035">
    <property type="entry name" value="VWF_A"/>
</dbReference>
<evidence type="ECO:0000313" key="4">
    <source>
        <dbReference type="EMBL" id="CRY67615.1"/>
    </source>
</evidence>
<evidence type="ECO:0000313" key="3">
    <source>
        <dbReference type="EMBL" id="CNH46380.1"/>
    </source>
</evidence>
<feature type="domain" description="VWFA" evidence="2">
    <location>
        <begin position="163"/>
        <end position="432"/>
    </location>
</feature>
<dbReference type="OrthoDB" id="5670502at2"/>
<evidence type="ECO:0000256" key="1">
    <source>
        <dbReference type="SAM" id="Phobius"/>
    </source>
</evidence>
<keyword evidence="1" id="KW-1133">Transmembrane helix</keyword>
<dbReference type="STRING" id="1288385.ERS137968_02696"/>
<feature type="transmembrane region" description="Helical" evidence="1">
    <location>
        <begin position="24"/>
        <end position="44"/>
    </location>
</feature>
<organism evidence="3 6">
    <name type="scientific">Yersinia pekkanenii</name>
    <dbReference type="NCBI Taxonomy" id="1288385"/>
    <lineage>
        <taxon>Bacteria</taxon>
        <taxon>Pseudomonadati</taxon>
        <taxon>Pseudomonadota</taxon>
        <taxon>Gammaproteobacteria</taxon>
        <taxon>Enterobacterales</taxon>
        <taxon>Yersiniaceae</taxon>
        <taxon>Yersinia</taxon>
    </lineage>
</organism>
<reference evidence="4 5" key="3">
    <citation type="submission" date="2015-03" db="EMBL/GenBank/DDBJ databases">
        <authorList>
            <consortium name="Pathogen Informatics"/>
            <person name="Murphy D."/>
        </authorList>
    </citation>
    <scope>NUCLEOTIDE SEQUENCE [LARGE SCALE GENOMIC DNA]</scope>
    <source>
        <strain evidence="4">Type strain: CIP110230</strain>
        <strain evidence="5">type strain: CIP110230</strain>
    </source>
</reference>
<reference evidence="6" key="1">
    <citation type="submission" date="2015-03" db="EMBL/GenBank/DDBJ databases">
        <authorList>
            <consortium name="Pathogen Informatics"/>
        </authorList>
    </citation>
    <scope>NUCLEOTIDE SEQUENCE [LARGE SCALE GENOMIC DNA]</scope>
    <source>
        <strain evidence="6">A125KOH2</strain>
    </source>
</reference>
<dbReference type="Proteomes" id="UP000044625">
    <property type="component" value="Unassembled WGS sequence"/>
</dbReference>
<dbReference type="PROSITE" id="PS50234">
    <property type="entry name" value="VWFA"/>
    <property type="match status" value="1"/>
</dbReference>
<dbReference type="RefSeq" id="WP_049611516.1">
    <property type="nucleotide sequence ID" value="NZ_CAWMMU010000013.1"/>
</dbReference>
<dbReference type="Gene3D" id="3.40.50.410">
    <property type="entry name" value="von Willebrand factor, type A domain"/>
    <property type="match status" value="1"/>
</dbReference>
<dbReference type="InterPro" id="IPR036465">
    <property type="entry name" value="vWFA_dom_sf"/>
</dbReference>
<keyword evidence="1" id="KW-0812">Transmembrane</keyword>
<accession>A0A0T9P6F1</accession>
<keyword evidence="5" id="KW-1185">Reference proteome</keyword>
<dbReference type="SUPFAM" id="SSF53300">
    <property type="entry name" value="vWA-like"/>
    <property type="match status" value="1"/>
</dbReference>
<name>A0A0T9P6F1_9GAMM</name>
<sequence length="447" mass="50455">MLKNYSIYRKACNFIEFIKNKQGAILLPFVMFLPVFIGLLFLFFEISQYLQKKAKLSDAIEQATLALTVENNSNNPNDSQRAKNTALVTYYANAYLPSDVFSIPEIDIITRATHLEYRAATTLSYAPKFLAKNFIPNIDKNISVTDNAIARKNLFVAPTEETDVVFVADYSSSMEEKFRGDLSNKSKIDYLREIFERLNNTILKNSNTNTIGFVPFSWGTKIIIGDKQHSNTYCHFPFASKKNSSIDEQIRAHNATSKPMAINHAPIQKIIESNIDFDETIKSITDRYKEINIDIKDITYNSICLKGSDAYVLKSDYHSKELIDNIIAMKPYGATLVSSGILVGNNIFKKSDNNKLMIILSDGEDTYLEINVSKRLIEKGMCEKVKANDIKMVFIGIGYKPGSIDCKDCVGKGNYFEAHNAHELETDLRQALGVTEAREVGHNMPKD</sequence>
<proteinExistence type="predicted"/>
<evidence type="ECO:0000313" key="6">
    <source>
        <dbReference type="Proteomes" id="UP000045840"/>
    </source>
</evidence>
<dbReference type="EMBL" id="CWJL01000013">
    <property type="protein sequence ID" value="CRY67615.1"/>
    <property type="molecule type" value="Genomic_DNA"/>
</dbReference>
<reference evidence="3" key="2">
    <citation type="submission" date="2015-03" db="EMBL/GenBank/DDBJ databases">
        <authorList>
            <person name="Murphy D."/>
        </authorList>
    </citation>
    <scope>NUCLEOTIDE SEQUENCE [LARGE SCALE GENOMIC DNA]</scope>
    <source>
        <strain evidence="3">A125KOH2</strain>
    </source>
</reference>